<dbReference type="EMBL" id="JAKGUD010000029">
    <property type="protein sequence ID" value="MCF4143700.1"/>
    <property type="molecule type" value="Genomic_DNA"/>
</dbReference>
<dbReference type="SUPFAM" id="SSF117892">
    <property type="entry name" value="Band 7/SPFH domain"/>
    <property type="match status" value="1"/>
</dbReference>
<protein>
    <recommendedName>
        <fullName evidence="1">Band 7 domain-containing protein</fullName>
    </recommendedName>
</protein>
<dbReference type="InterPro" id="IPR001107">
    <property type="entry name" value="Band_7"/>
</dbReference>
<proteinExistence type="predicted"/>
<sequence length="285" mass="32656">MFSFVVPFNETVLVTTFGRADQAGIRNAEGDESGLFWRWPWPIQKLYRFDRRIRVLSESLEQQETSDRQVIVIQGYVSWKIVNCLDFFRSMKTVEEAERLLGDRMRTASSELGNFRLDQLISIDGAHIEEAEEAILERMRSDLAGRRWGIALERMGISRVLFPEKITEAVFQRMRQTRQRMAQKARSEGEAIAKGIMAKAASDSDRIMAFARRRAQEIRSEGDAVAAGYAEAFALNQDFALYLRQLETLENTLKHNTTFILDSGMTPYSLLDEMLSHPSKEGEAK</sequence>
<evidence type="ECO:0000313" key="2">
    <source>
        <dbReference type="EMBL" id="MCF4143700.1"/>
    </source>
</evidence>
<organism evidence="2 3">
    <name type="scientific">Dethiosulfovibrio marinus</name>
    <dbReference type="NCBI Taxonomy" id="133532"/>
    <lineage>
        <taxon>Bacteria</taxon>
        <taxon>Thermotogati</taxon>
        <taxon>Synergistota</taxon>
        <taxon>Synergistia</taxon>
        <taxon>Synergistales</taxon>
        <taxon>Dethiosulfovibrionaceae</taxon>
        <taxon>Dethiosulfovibrio</taxon>
    </lineage>
</organism>
<dbReference type="Proteomes" id="UP001200430">
    <property type="component" value="Unassembled WGS sequence"/>
</dbReference>
<evidence type="ECO:0000259" key="1">
    <source>
        <dbReference type="SMART" id="SM00244"/>
    </source>
</evidence>
<dbReference type="InterPro" id="IPR036013">
    <property type="entry name" value="Band_7/SPFH_dom_sf"/>
</dbReference>
<keyword evidence="3" id="KW-1185">Reference proteome</keyword>
<dbReference type="PANTHER" id="PTHR42911:SF1">
    <property type="entry name" value="MODULATOR OF FTSH PROTEASE HFLC"/>
    <property type="match status" value="1"/>
</dbReference>
<dbReference type="PANTHER" id="PTHR42911">
    <property type="entry name" value="MODULATOR OF FTSH PROTEASE HFLC"/>
    <property type="match status" value="1"/>
</dbReference>
<reference evidence="2 3" key="1">
    <citation type="submission" date="2022-01" db="EMBL/GenBank/DDBJ databases">
        <title>Dethiosulfovibrio faecalis sp. nov., a novel proteolytic, non-sulfur-reducing bacterium isolated from a marine aquaculture solid waste bioreactor.</title>
        <authorList>
            <person name="Grabowski S."/>
            <person name="Apolinario E."/>
            <person name="Schneider N."/>
            <person name="Marshall C.W."/>
            <person name="Sowers K.R."/>
        </authorList>
    </citation>
    <scope>NUCLEOTIDE SEQUENCE [LARGE SCALE GENOMIC DNA]</scope>
    <source>
        <strain evidence="2 3">DSM 12537</strain>
    </source>
</reference>
<dbReference type="SMART" id="SM00244">
    <property type="entry name" value="PHB"/>
    <property type="match status" value="1"/>
</dbReference>
<feature type="domain" description="Band 7" evidence="1">
    <location>
        <begin position="1"/>
        <end position="174"/>
    </location>
</feature>
<name>A0ABS9ERB5_9BACT</name>
<evidence type="ECO:0000313" key="3">
    <source>
        <dbReference type="Proteomes" id="UP001200430"/>
    </source>
</evidence>
<dbReference type="Gene3D" id="3.30.479.30">
    <property type="entry name" value="Band 7 domain"/>
    <property type="match status" value="1"/>
</dbReference>
<comment type="caution">
    <text evidence="2">The sequence shown here is derived from an EMBL/GenBank/DDBJ whole genome shotgun (WGS) entry which is preliminary data.</text>
</comment>
<dbReference type="RefSeq" id="WP_236100486.1">
    <property type="nucleotide sequence ID" value="NZ_JAKGUD010000029.1"/>
</dbReference>
<dbReference type="Pfam" id="PF01145">
    <property type="entry name" value="Band_7"/>
    <property type="match status" value="1"/>
</dbReference>
<accession>A0ABS9ERB5</accession>
<gene>
    <name evidence="2" type="ORF">L2W38_12855</name>
</gene>